<comment type="caution">
    <text evidence="1">The sequence shown here is derived from an EMBL/GenBank/DDBJ whole genome shotgun (WGS) entry which is preliminary data.</text>
</comment>
<feature type="non-terminal residue" evidence="1">
    <location>
        <position position="1"/>
    </location>
</feature>
<reference evidence="1 2" key="2">
    <citation type="journal article" date="2017" name="Front. Plant Sci.">
        <title>Gene Classification and Mining of Molecular Markers Useful in Red Clover (Trifolium pratense) Breeding.</title>
        <authorList>
            <person name="Istvanek J."/>
            <person name="Dluhosova J."/>
            <person name="Dluhos P."/>
            <person name="Patkova L."/>
            <person name="Nedelnik J."/>
            <person name="Repkova J."/>
        </authorList>
    </citation>
    <scope>NUCLEOTIDE SEQUENCE [LARGE SCALE GENOMIC DNA]</scope>
    <source>
        <strain evidence="2">cv. Tatra</strain>
        <tissue evidence="1">Young leaves</tissue>
    </source>
</reference>
<evidence type="ECO:0000313" key="2">
    <source>
        <dbReference type="Proteomes" id="UP000236291"/>
    </source>
</evidence>
<proteinExistence type="predicted"/>
<name>A0A2K3KS68_TRIPR</name>
<feature type="non-terminal residue" evidence="1">
    <location>
        <position position="61"/>
    </location>
</feature>
<organism evidence="1 2">
    <name type="scientific">Trifolium pratense</name>
    <name type="common">Red clover</name>
    <dbReference type="NCBI Taxonomy" id="57577"/>
    <lineage>
        <taxon>Eukaryota</taxon>
        <taxon>Viridiplantae</taxon>
        <taxon>Streptophyta</taxon>
        <taxon>Embryophyta</taxon>
        <taxon>Tracheophyta</taxon>
        <taxon>Spermatophyta</taxon>
        <taxon>Magnoliopsida</taxon>
        <taxon>eudicotyledons</taxon>
        <taxon>Gunneridae</taxon>
        <taxon>Pentapetalae</taxon>
        <taxon>rosids</taxon>
        <taxon>fabids</taxon>
        <taxon>Fabales</taxon>
        <taxon>Fabaceae</taxon>
        <taxon>Papilionoideae</taxon>
        <taxon>50 kb inversion clade</taxon>
        <taxon>NPAAA clade</taxon>
        <taxon>Hologalegina</taxon>
        <taxon>IRL clade</taxon>
        <taxon>Trifolieae</taxon>
        <taxon>Trifolium</taxon>
    </lineage>
</organism>
<dbReference type="EMBL" id="ASHM01242311">
    <property type="protein sequence ID" value="PNX69137.1"/>
    <property type="molecule type" value="Genomic_DNA"/>
</dbReference>
<protein>
    <submittedName>
        <fullName evidence="1">Uncharacterized protein</fullName>
    </submittedName>
</protein>
<accession>A0A2K3KS68</accession>
<gene>
    <name evidence="1" type="ORF">L195_g064298</name>
</gene>
<sequence length="61" mass="6839">DMGPEALRGEIATQTTALLKLIEVATFLNGRECKYLAERDDARRELRVLEKKLADSEASCE</sequence>
<evidence type="ECO:0000313" key="1">
    <source>
        <dbReference type="EMBL" id="PNX69137.1"/>
    </source>
</evidence>
<reference evidence="1 2" key="1">
    <citation type="journal article" date="2014" name="Am. J. Bot.">
        <title>Genome assembly and annotation for red clover (Trifolium pratense; Fabaceae).</title>
        <authorList>
            <person name="Istvanek J."/>
            <person name="Jaros M."/>
            <person name="Krenek A."/>
            <person name="Repkova J."/>
        </authorList>
    </citation>
    <scope>NUCLEOTIDE SEQUENCE [LARGE SCALE GENOMIC DNA]</scope>
    <source>
        <strain evidence="2">cv. Tatra</strain>
        <tissue evidence="1">Young leaves</tissue>
    </source>
</reference>
<dbReference type="AlphaFoldDB" id="A0A2K3KS68"/>
<dbReference type="Proteomes" id="UP000236291">
    <property type="component" value="Unassembled WGS sequence"/>
</dbReference>